<dbReference type="AlphaFoldDB" id="A0A177A857"/>
<dbReference type="EMBL" id="KV441397">
    <property type="protein sequence ID" value="OAF58329.1"/>
    <property type="molecule type" value="Genomic_DNA"/>
</dbReference>
<gene>
    <name evidence="1" type="ORF">VC83_06556</name>
</gene>
<dbReference type="GeneID" id="36289615"/>
<reference evidence="1" key="1">
    <citation type="submission" date="2016-03" db="EMBL/GenBank/DDBJ databases">
        <title>Updated assembly of Pseudogymnoascus destructans, the fungus causing white-nose syndrome of bats.</title>
        <authorList>
            <person name="Palmer J.M."/>
            <person name="Drees K.P."/>
            <person name="Foster J.T."/>
            <person name="Lindner D.L."/>
        </authorList>
    </citation>
    <scope>NUCLEOTIDE SEQUENCE [LARGE SCALE GENOMIC DNA]</scope>
    <source>
        <strain evidence="1">20631-21</strain>
    </source>
</reference>
<protein>
    <submittedName>
        <fullName evidence="1">Uncharacterized protein</fullName>
    </submittedName>
</protein>
<dbReference type="RefSeq" id="XP_024323614.1">
    <property type="nucleotide sequence ID" value="XM_024470152.1"/>
</dbReference>
<sequence>MATKMDEEKTLNARIYFPFFAFFLLSASKIPKACTKTTNSNSIPPPLPISNTLSAINLNPSIPYRANNNSLGRAADIPNSGSRIHNSRFVDYFVWDAAEVLQPQGPPFGVIAREVAGAWLRGCDGGVEASGGEGEGVEEVEDLDGGVGRGVGSDLDAVEGRGVCGEGDAVGGVCDAGDAEVQSTKGTLRP</sequence>
<proteinExistence type="predicted"/>
<dbReference type="Proteomes" id="UP000077154">
    <property type="component" value="Unassembled WGS sequence"/>
</dbReference>
<organism evidence="1">
    <name type="scientific">Pseudogymnoascus destructans</name>
    <dbReference type="NCBI Taxonomy" id="655981"/>
    <lineage>
        <taxon>Eukaryota</taxon>
        <taxon>Fungi</taxon>
        <taxon>Dikarya</taxon>
        <taxon>Ascomycota</taxon>
        <taxon>Pezizomycotina</taxon>
        <taxon>Leotiomycetes</taxon>
        <taxon>Thelebolales</taxon>
        <taxon>Thelebolaceae</taxon>
        <taxon>Pseudogymnoascus</taxon>
    </lineage>
</organism>
<evidence type="ECO:0000313" key="1">
    <source>
        <dbReference type="EMBL" id="OAF58329.1"/>
    </source>
</evidence>
<name>A0A177A857_9PEZI</name>
<accession>A0A177A857</accession>